<sequence>MPARASGRPFRDEDAAVSNRQATAAQQGRQEPKPGCWRPFFASSNGNGSAASGERSACEWQRAARTRGAGIAEARTKKNQPQASRPWLVFNCVLLQQSVKSD</sequence>
<feature type="compositionally biased region" description="Polar residues" evidence="1">
    <location>
        <begin position="18"/>
        <end position="29"/>
    </location>
</feature>
<dbReference type="STRING" id="266265.Bxe_B0767"/>
<dbReference type="KEGG" id="bxe:Bxe_B0767"/>
<reference evidence="2 3" key="1">
    <citation type="journal article" date="2006" name="Proc. Natl. Acad. Sci. U.S.A.">
        <title>Burkholderia xenovorans LB400 harbors a multi-replicon, 9.73-Mbp genome shaped for versatility.</title>
        <authorList>
            <person name="Chain P.S."/>
            <person name="Denef V.J."/>
            <person name="Konstantinidis K.T."/>
            <person name="Vergez L.M."/>
            <person name="Agullo L."/>
            <person name="Reyes V.L."/>
            <person name="Hauser L."/>
            <person name="Cordova M."/>
            <person name="Gomez L."/>
            <person name="Gonzalez M."/>
            <person name="Land M."/>
            <person name="Lao V."/>
            <person name="Larimer F."/>
            <person name="LiPuma J.J."/>
            <person name="Mahenthiralingam E."/>
            <person name="Malfatti S.A."/>
            <person name="Marx C.J."/>
            <person name="Parnell J.J."/>
            <person name="Ramette A."/>
            <person name="Richardson P."/>
            <person name="Seeger M."/>
            <person name="Smith D."/>
            <person name="Spilker T."/>
            <person name="Sul W.J."/>
            <person name="Tsoi T.V."/>
            <person name="Ulrich L.E."/>
            <person name="Zhulin I.B."/>
            <person name="Tiedje J.M."/>
        </authorList>
    </citation>
    <scope>NUCLEOTIDE SEQUENCE [LARGE SCALE GENOMIC DNA]</scope>
    <source>
        <strain evidence="2 3">LB400</strain>
    </source>
</reference>
<feature type="region of interest" description="Disordered" evidence="1">
    <location>
        <begin position="1"/>
        <end position="58"/>
    </location>
</feature>
<name>Q13L52_PARXL</name>
<feature type="compositionally biased region" description="Low complexity" evidence="1">
    <location>
        <begin position="42"/>
        <end position="53"/>
    </location>
</feature>
<dbReference type="Proteomes" id="UP000001817">
    <property type="component" value="Chromosome 2"/>
</dbReference>
<accession>Q13L52</accession>
<dbReference type="EMBL" id="CP000271">
    <property type="protein sequence ID" value="ABE35187.1"/>
    <property type="molecule type" value="Genomic_DNA"/>
</dbReference>
<protein>
    <submittedName>
        <fullName evidence="2">Uncharacterized protein</fullName>
    </submittedName>
</protein>
<evidence type="ECO:0000313" key="3">
    <source>
        <dbReference type="Proteomes" id="UP000001817"/>
    </source>
</evidence>
<proteinExistence type="predicted"/>
<keyword evidence="3" id="KW-1185">Reference proteome</keyword>
<evidence type="ECO:0000313" key="2">
    <source>
        <dbReference type="EMBL" id="ABE35187.1"/>
    </source>
</evidence>
<organism evidence="2 3">
    <name type="scientific">Paraburkholderia xenovorans (strain LB400)</name>
    <dbReference type="NCBI Taxonomy" id="266265"/>
    <lineage>
        <taxon>Bacteria</taxon>
        <taxon>Pseudomonadati</taxon>
        <taxon>Pseudomonadota</taxon>
        <taxon>Betaproteobacteria</taxon>
        <taxon>Burkholderiales</taxon>
        <taxon>Burkholderiaceae</taxon>
        <taxon>Paraburkholderia</taxon>
    </lineage>
</organism>
<evidence type="ECO:0000256" key="1">
    <source>
        <dbReference type="SAM" id="MobiDB-lite"/>
    </source>
</evidence>
<gene>
    <name evidence="2" type="ORF">Bxe_B0767</name>
</gene>
<dbReference type="AlphaFoldDB" id="Q13L52"/>